<comment type="caution">
    <text evidence="1">The sequence shown here is derived from an EMBL/GenBank/DDBJ whole genome shotgun (WGS) entry which is preliminary data.</text>
</comment>
<reference evidence="1 2" key="1">
    <citation type="submission" date="2019-03" db="EMBL/GenBank/DDBJ databases">
        <title>Genomic Encyclopedia of Type Strains, Phase III (KMG-III): the genomes of soil and plant-associated and newly described type strains.</title>
        <authorList>
            <person name="Whitman W."/>
        </authorList>
    </citation>
    <scope>NUCLEOTIDE SEQUENCE [LARGE SCALE GENOMIC DNA]</scope>
    <source>
        <strain evidence="1 2">CGMCC 1.10957</strain>
    </source>
</reference>
<evidence type="ECO:0000313" key="1">
    <source>
        <dbReference type="EMBL" id="TDY13674.1"/>
    </source>
</evidence>
<gene>
    <name evidence="1" type="ORF">A8975_0267</name>
</gene>
<organism evidence="1 2">
    <name type="scientific">Meridianimaribacter flavus</name>
    <dbReference type="NCBI Taxonomy" id="571115"/>
    <lineage>
        <taxon>Bacteria</taxon>
        <taxon>Pseudomonadati</taxon>
        <taxon>Bacteroidota</taxon>
        <taxon>Flavobacteriia</taxon>
        <taxon>Flavobacteriales</taxon>
        <taxon>Flavobacteriaceae</taxon>
        <taxon>Meridianimaribacter</taxon>
    </lineage>
</organism>
<proteinExistence type="predicted"/>
<evidence type="ECO:0000313" key="2">
    <source>
        <dbReference type="Proteomes" id="UP000294930"/>
    </source>
</evidence>
<sequence length="47" mass="5540">MKLKTYLKLPQLYTILTTYSYSIVNRVNSVYKLGKIDVFKPCVSVYF</sequence>
<dbReference type="Proteomes" id="UP000294930">
    <property type="component" value="Unassembled WGS sequence"/>
</dbReference>
<accession>A0ABY2G795</accession>
<name>A0ABY2G795_9FLAO</name>
<protein>
    <submittedName>
        <fullName evidence="1">Uncharacterized protein</fullName>
    </submittedName>
</protein>
<keyword evidence="2" id="KW-1185">Reference proteome</keyword>
<dbReference type="EMBL" id="SOQZ01000001">
    <property type="protein sequence ID" value="TDY13674.1"/>
    <property type="molecule type" value="Genomic_DNA"/>
</dbReference>